<dbReference type="AlphaFoldDB" id="A0AAV0ZMH7"/>
<organism evidence="2 3">
    <name type="scientific">Vicia faba</name>
    <name type="common">Broad bean</name>
    <name type="synonym">Faba vulgaris</name>
    <dbReference type="NCBI Taxonomy" id="3906"/>
    <lineage>
        <taxon>Eukaryota</taxon>
        <taxon>Viridiplantae</taxon>
        <taxon>Streptophyta</taxon>
        <taxon>Embryophyta</taxon>
        <taxon>Tracheophyta</taxon>
        <taxon>Spermatophyta</taxon>
        <taxon>Magnoliopsida</taxon>
        <taxon>eudicotyledons</taxon>
        <taxon>Gunneridae</taxon>
        <taxon>Pentapetalae</taxon>
        <taxon>rosids</taxon>
        <taxon>fabids</taxon>
        <taxon>Fabales</taxon>
        <taxon>Fabaceae</taxon>
        <taxon>Papilionoideae</taxon>
        <taxon>50 kb inversion clade</taxon>
        <taxon>NPAAA clade</taxon>
        <taxon>Hologalegina</taxon>
        <taxon>IRL clade</taxon>
        <taxon>Fabeae</taxon>
        <taxon>Vicia</taxon>
    </lineage>
</organism>
<dbReference type="Proteomes" id="UP001157006">
    <property type="component" value="Chromosome 2"/>
</dbReference>
<feature type="compositionally biased region" description="Low complexity" evidence="1">
    <location>
        <begin position="65"/>
        <end position="98"/>
    </location>
</feature>
<reference evidence="2 3" key="1">
    <citation type="submission" date="2023-01" db="EMBL/GenBank/DDBJ databases">
        <authorList>
            <person name="Kreplak J."/>
        </authorList>
    </citation>
    <scope>NUCLEOTIDE SEQUENCE [LARGE SCALE GENOMIC DNA]</scope>
</reference>
<name>A0AAV0ZMH7_VICFA</name>
<accession>A0AAV0ZMH7</accession>
<gene>
    <name evidence="2" type="ORF">VFH_II107520</name>
</gene>
<dbReference type="InterPro" id="IPR011049">
    <property type="entry name" value="Serralysin-like_metalloprot_C"/>
</dbReference>
<keyword evidence="3" id="KW-1185">Reference proteome</keyword>
<evidence type="ECO:0000256" key="1">
    <source>
        <dbReference type="SAM" id="MobiDB-lite"/>
    </source>
</evidence>
<feature type="region of interest" description="Disordered" evidence="1">
    <location>
        <begin position="65"/>
        <end position="106"/>
    </location>
</feature>
<sequence>MTTPYENMRLKRMAENKKKLEALNLLHSLNPLTNHLSLLPNHHRKQKAPTFNYYSQIINNPSPIKTTITSPPIQTTITPPPIKTTITSPPIQTTITPPLVKTTITPPPIQTAKDVVVEYEDEDVMEGDETEDDVSGDEAEDVVVGDEAEDVVVGDEAEDVVVGDETKDVWLNMCIGILGWKSEPDGTWIILDFDKDHCAIGQAYGLLAGYLGVIIRMFKDIPIIFESWKDIPADTKTNFYESKIKRHFLVDHGRDKEFIFASASNKLKDS</sequence>
<dbReference type="SUPFAM" id="SSF51120">
    <property type="entry name" value="beta-Roll"/>
    <property type="match status" value="1"/>
</dbReference>
<protein>
    <submittedName>
        <fullName evidence="2">Uncharacterized protein</fullName>
    </submittedName>
</protein>
<dbReference type="EMBL" id="OX451737">
    <property type="protein sequence ID" value="CAI8598002.1"/>
    <property type="molecule type" value="Genomic_DNA"/>
</dbReference>
<proteinExistence type="predicted"/>
<evidence type="ECO:0000313" key="2">
    <source>
        <dbReference type="EMBL" id="CAI8598002.1"/>
    </source>
</evidence>
<evidence type="ECO:0000313" key="3">
    <source>
        <dbReference type="Proteomes" id="UP001157006"/>
    </source>
</evidence>